<accession>A0ABT7P6T6</accession>
<feature type="non-terminal residue" evidence="1">
    <location>
        <position position="1"/>
    </location>
</feature>
<name>A0ABT7P6T6_MYCIT</name>
<proteinExistence type="predicted"/>
<protein>
    <submittedName>
        <fullName evidence="1">Uncharacterized protein</fullName>
    </submittedName>
</protein>
<evidence type="ECO:0000313" key="2">
    <source>
        <dbReference type="Proteomes" id="UP001529272"/>
    </source>
</evidence>
<comment type="caution">
    <text evidence="1">The sequence shown here is derived from an EMBL/GenBank/DDBJ whole genome shotgun (WGS) entry which is preliminary data.</text>
</comment>
<reference evidence="1" key="1">
    <citation type="submission" date="2023-06" db="EMBL/GenBank/DDBJ databases">
        <title>Itaconate inhibition of nontuberculous mycobacteria.</title>
        <authorList>
            <person name="Breen P."/>
            <person name="Zimbric M."/>
            <person name="Caverly L."/>
        </authorList>
    </citation>
    <scope>NUCLEOTIDE SEQUENCE</scope>
    <source>
        <strain evidence="1">FLAC1071</strain>
    </source>
</reference>
<organism evidence="1 2">
    <name type="scientific">Mycobacterium intracellulare subsp. chimaera</name>
    <dbReference type="NCBI Taxonomy" id="222805"/>
    <lineage>
        <taxon>Bacteria</taxon>
        <taxon>Bacillati</taxon>
        <taxon>Actinomycetota</taxon>
        <taxon>Actinomycetes</taxon>
        <taxon>Mycobacteriales</taxon>
        <taxon>Mycobacteriaceae</taxon>
        <taxon>Mycobacterium</taxon>
        <taxon>Mycobacterium avium complex (MAC)</taxon>
    </lineage>
</organism>
<sequence length="179" mass="20141">LRIQQLPIRPRNPLHHNIITRHRAHSRQTQPTMDQLFSAFLDGNHVVLRRGYYDERTQQGFGWDKAFWRHHVTNPNVFKDLISHSRPISSKDGTLVYEVPINRVHCTQGSFGIADCEDTGESLTMRIVVNVNEGRAGIPDGGQKGVISMYPLAGGSGVVEVEPGWTLCPPWVNKNVPIN</sequence>
<dbReference type="Proteomes" id="UP001529272">
    <property type="component" value="Unassembled WGS sequence"/>
</dbReference>
<gene>
    <name evidence="1" type="ORF">QRB35_23735</name>
</gene>
<evidence type="ECO:0000313" key="1">
    <source>
        <dbReference type="EMBL" id="MDM3928999.1"/>
    </source>
</evidence>
<dbReference type="EMBL" id="JASZZX010000029">
    <property type="protein sequence ID" value="MDM3928999.1"/>
    <property type="molecule type" value="Genomic_DNA"/>
</dbReference>
<reference evidence="1" key="2">
    <citation type="submission" date="2023-06" db="EMBL/GenBank/DDBJ databases">
        <authorList>
            <person name="Spilker T."/>
        </authorList>
    </citation>
    <scope>NUCLEOTIDE SEQUENCE</scope>
    <source>
        <strain evidence="1">FLAC1071</strain>
    </source>
</reference>
<keyword evidence="2" id="KW-1185">Reference proteome</keyword>